<evidence type="ECO:0000256" key="3">
    <source>
        <dbReference type="SAM" id="SignalP"/>
    </source>
</evidence>
<keyword evidence="7" id="KW-1185">Reference proteome</keyword>
<dbReference type="Pfam" id="PF10633">
    <property type="entry name" value="NPCBM_assoc"/>
    <property type="match status" value="1"/>
</dbReference>
<dbReference type="InterPro" id="IPR050288">
    <property type="entry name" value="Cellulose_deg_GH3"/>
</dbReference>
<dbReference type="EMBL" id="BSUK01000001">
    <property type="protein sequence ID" value="GMA24910.1"/>
    <property type="molecule type" value="Genomic_DNA"/>
</dbReference>
<dbReference type="PRINTS" id="PR00133">
    <property type="entry name" value="GLHYDRLASE3"/>
</dbReference>
<evidence type="ECO:0000256" key="1">
    <source>
        <dbReference type="ARBA" id="ARBA00005336"/>
    </source>
</evidence>
<dbReference type="InterPro" id="IPR017853">
    <property type="entry name" value="GH"/>
</dbReference>
<accession>A0ABQ6I2A5</accession>
<name>A0ABQ6I2A5_9MICO</name>
<dbReference type="SUPFAM" id="SSF52279">
    <property type="entry name" value="Beta-D-glucan exohydrolase, C-terminal domain"/>
    <property type="match status" value="1"/>
</dbReference>
<comment type="similarity">
    <text evidence="1">Belongs to the glycosyl hydrolase 3 family.</text>
</comment>
<feature type="domain" description="PA14" evidence="5">
    <location>
        <begin position="471"/>
        <end position="608"/>
    </location>
</feature>
<protein>
    <recommendedName>
        <fullName evidence="8">Beta-glucosidase</fullName>
    </recommendedName>
</protein>
<evidence type="ECO:0000313" key="7">
    <source>
        <dbReference type="Proteomes" id="UP001157091"/>
    </source>
</evidence>
<keyword evidence="3" id="KW-0732">Signal</keyword>
<comment type="caution">
    <text evidence="6">The sequence shown here is derived from an EMBL/GenBank/DDBJ whole genome shotgun (WGS) entry which is preliminary data.</text>
</comment>
<dbReference type="InterPro" id="IPR037524">
    <property type="entry name" value="PA14/GLEYA"/>
</dbReference>
<proteinExistence type="inferred from homology"/>
<dbReference type="InterPro" id="IPR013783">
    <property type="entry name" value="Ig-like_fold"/>
</dbReference>
<dbReference type="PANTHER" id="PTHR42715:SF10">
    <property type="entry name" value="BETA-GLUCOSIDASE"/>
    <property type="match status" value="1"/>
</dbReference>
<dbReference type="Gene3D" id="2.60.40.10">
    <property type="entry name" value="Immunoglobulins"/>
    <property type="match status" value="2"/>
</dbReference>
<dbReference type="InterPro" id="IPR002772">
    <property type="entry name" value="Glyco_hydro_3_C"/>
</dbReference>
<dbReference type="InterPro" id="IPR018905">
    <property type="entry name" value="A-galactase_NEW3"/>
</dbReference>
<dbReference type="SMART" id="SM01217">
    <property type="entry name" value="Fn3_like"/>
    <property type="match status" value="1"/>
</dbReference>
<dbReference type="Pfam" id="PF14310">
    <property type="entry name" value="Fn3-like"/>
    <property type="match status" value="1"/>
</dbReference>
<dbReference type="InterPro" id="IPR001764">
    <property type="entry name" value="Glyco_hydro_3_N"/>
</dbReference>
<dbReference type="SUPFAM" id="SSF51445">
    <property type="entry name" value="(Trans)glycosidases"/>
    <property type="match status" value="1"/>
</dbReference>
<keyword evidence="2" id="KW-0378">Hydrolase</keyword>
<dbReference type="SMART" id="SM00758">
    <property type="entry name" value="PA14"/>
    <property type="match status" value="1"/>
</dbReference>
<feature type="signal peptide" evidence="3">
    <location>
        <begin position="1"/>
        <end position="38"/>
    </location>
</feature>
<evidence type="ECO:0008006" key="8">
    <source>
        <dbReference type="Google" id="ProtNLM"/>
    </source>
</evidence>
<evidence type="ECO:0000259" key="4">
    <source>
        <dbReference type="PROSITE" id="PS51782"/>
    </source>
</evidence>
<evidence type="ECO:0000259" key="5">
    <source>
        <dbReference type="PROSITE" id="PS51820"/>
    </source>
</evidence>
<feature type="domain" description="LysM" evidence="4">
    <location>
        <begin position="853"/>
        <end position="899"/>
    </location>
</feature>
<dbReference type="Pfam" id="PF01915">
    <property type="entry name" value="Glyco_hydro_3_C"/>
    <property type="match status" value="1"/>
</dbReference>
<dbReference type="Gene3D" id="2.60.120.260">
    <property type="entry name" value="Galactose-binding domain-like"/>
    <property type="match status" value="1"/>
</dbReference>
<dbReference type="Pfam" id="PF07691">
    <property type="entry name" value="PA14"/>
    <property type="match status" value="1"/>
</dbReference>
<dbReference type="Proteomes" id="UP001157091">
    <property type="component" value="Unassembled WGS sequence"/>
</dbReference>
<dbReference type="InterPro" id="IPR036962">
    <property type="entry name" value="Glyco_hydro_3_N_sf"/>
</dbReference>
<dbReference type="Pfam" id="PF00933">
    <property type="entry name" value="Glyco_hydro_3"/>
    <property type="match status" value="1"/>
</dbReference>
<dbReference type="Gene3D" id="3.20.20.300">
    <property type="entry name" value="Glycoside hydrolase, family 3, N-terminal domain"/>
    <property type="match status" value="1"/>
</dbReference>
<feature type="chain" id="PRO_5046457617" description="Beta-glucosidase" evidence="3">
    <location>
        <begin position="39"/>
        <end position="1165"/>
    </location>
</feature>
<dbReference type="InterPro" id="IPR011658">
    <property type="entry name" value="PA14_dom"/>
</dbReference>
<dbReference type="InterPro" id="IPR026891">
    <property type="entry name" value="Fn3-like"/>
</dbReference>
<dbReference type="PROSITE" id="PS51820">
    <property type="entry name" value="PA14"/>
    <property type="match status" value="1"/>
</dbReference>
<dbReference type="RefSeq" id="WP_284293605.1">
    <property type="nucleotide sequence ID" value="NZ_BSUK01000001.1"/>
</dbReference>
<organism evidence="6 7">
    <name type="scientific">Luteimicrobium album</name>
    <dbReference type="NCBI Taxonomy" id="1054550"/>
    <lineage>
        <taxon>Bacteria</taxon>
        <taxon>Bacillati</taxon>
        <taxon>Actinomycetota</taxon>
        <taxon>Actinomycetes</taxon>
        <taxon>Micrococcales</taxon>
        <taxon>Luteimicrobium</taxon>
    </lineage>
</organism>
<dbReference type="Gene3D" id="3.40.50.1700">
    <property type="entry name" value="Glycoside hydrolase family 3 C-terminal domain"/>
    <property type="match status" value="1"/>
</dbReference>
<dbReference type="InterPro" id="IPR018392">
    <property type="entry name" value="LysM"/>
</dbReference>
<dbReference type="PROSITE" id="PS51782">
    <property type="entry name" value="LYSM"/>
    <property type="match status" value="1"/>
</dbReference>
<dbReference type="PANTHER" id="PTHR42715">
    <property type="entry name" value="BETA-GLUCOSIDASE"/>
    <property type="match status" value="1"/>
</dbReference>
<dbReference type="InterPro" id="IPR036881">
    <property type="entry name" value="Glyco_hydro_3_C_sf"/>
</dbReference>
<reference evidence="7" key="1">
    <citation type="journal article" date="2019" name="Int. J. Syst. Evol. Microbiol.">
        <title>The Global Catalogue of Microorganisms (GCM) 10K type strain sequencing project: providing services to taxonomists for standard genome sequencing and annotation.</title>
        <authorList>
            <consortium name="The Broad Institute Genomics Platform"/>
            <consortium name="The Broad Institute Genome Sequencing Center for Infectious Disease"/>
            <person name="Wu L."/>
            <person name="Ma J."/>
        </authorList>
    </citation>
    <scope>NUCLEOTIDE SEQUENCE [LARGE SCALE GENOMIC DNA]</scope>
    <source>
        <strain evidence="7">NBRC 106348</strain>
    </source>
</reference>
<gene>
    <name evidence="6" type="ORF">GCM10025864_26690</name>
</gene>
<evidence type="ECO:0000256" key="2">
    <source>
        <dbReference type="ARBA" id="ARBA00022801"/>
    </source>
</evidence>
<sequence length="1165" mass="119764">MSGTTAAPQDPRKRAGRARAVGVAAAAALALAAAPAVAQASGSPGGTTAAHGSGVAAAASGACPWVTSHASDTKRAQQVVAQMTLDEKITLVHGTAAGSYTGLVAGIPRLCVPQLKLQDGPVGVRMNDTTQLPSAAALAATWDTSAAKAYGTVIGQEDKTKGVDVDLGPTVNIVRDPRWGRAFESYSEDPFLTGQIGAQDIEGIQSQGVMAQVKHWAVYNQETNRNSTADDAIVDDRTVHEIYTAAFGTIVDEAKPSSAMCSYSEINGPFACENSYLNNILKNEFGFDGFITSDWGGTHSTVASANAGMDMEMPGSTYFGTALKTAVQNGQVPQSRVDDMVTRILREEFRFGLVTNPSPDTPDAVASTDAHVATARQVAEDGTVLLKDDGNVLPFTKSTKSIAVIGDGAGSNTMSAGGGSAAVAGTGTVTPLEGITARAAKAGVDVTYAQGPSSSGKLPAVPTDVLAPSAGDGHGLTAAYYADKDLSGDPAVTQTDPDVDFTWHGAPADGVPATNFSASWKGTLTPPAAGTYTLSLTSDDGSRLIVDGKTVIDNWGDHASQTKTATLDLTQGQPVDVEVDYYQGTGDALVSLGWAVPGSDPLADAAAAAKKADVAVVYANDFESEGSDLENIDLPGDQNALIEAVAKANPHTVVVLNTGSAVTMPWVDDVAGVVEAWYPGQESGNAIASILFGDTNPSGKLPVTFPKSLADVPAATDAQWPGVDGKVQYSEGLDVGYRWYDAKDIDPLFPFGYGLSYTKFRVSGLHLNKASLKEGGTVKATATVTNTGKVAGSDVVQVYLTQPTKAGEPPKSLVGFQKVTLKPGKSTKVSVTITAKDASVWNTQAQTWALTPGTYTVRAGDSSSSLPTKDYFSVTKTTQPRWVTVKAPSLAKAGKTVTVRTKFINKSTTTARNVRTSLALPDGWTTSPRSTTTTKVAAGTSVSATWRVTVPSDATPGDTTITATSAYTGGASSGTATTQVPYASLAAAYDTVGVSDDADETKGNLDGSGYSFSLQALAGVGMVPGQAVPGGYGGLVFPDVAADESDAVTTAGQTVALSGSGTGLALLAVGTNGEQKGDVTITYTDGTTSSASVDVNDWYSNKAVAGSVLVATTPYWNRPAGSTNQKNQKVSLYATTVPVTAGKTIAYVTFPQNGRLHVFAANITS</sequence>
<evidence type="ECO:0000313" key="6">
    <source>
        <dbReference type="EMBL" id="GMA24910.1"/>
    </source>
</evidence>